<keyword evidence="3" id="KW-1185">Reference proteome</keyword>
<protein>
    <recommendedName>
        <fullName evidence="4">Transmembrane protein</fullName>
    </recommendedName>
</protein>
<evidence type="ECO:0000313" key="3">
    <source>
        <dbReference type="Proteomes" id="UP000587002"/>
    </source>
</evidence>
<dbReference type="RefSeq" id="WP_179717184.1">
    <property type="nucleotide sequence ID" value="NZ_BAABFH010000001.1"/>
</dbReference>
<feature type="transmembrane region" description="Helical" evidence="1">
    <location>
        <begin position="90"/>
        <end position="109"/>
    </location>
</feature>
<name>A0A853ANP0_9PSEU</name>
<feature type="transmembrane region" description="Helical" evidence="1">
    <location>
        <begin position="12"/>
        <end position="37"/>
    </location>
</feature>
<gene>
    <name evidence="2" type="ORF">HNR68_000470</name>
</gene>
<evidence type="ECO:0000256" key="1">
    <source>
        <dbReference type="SAM" id="Phobius"/>
    </source>
</evidence>
<comment type="caution">
    <text evidence="2">The sequence shown here is derived from an EMBL/GenBank/DDBJ whole genome shotgun (WGS) entry which is preliminary data.</text>
</comment>
<sequence>MIETRSPHAPPVGARIVVAVATCVALAPWAMFCLLMLGFSAMCTDDGDDSDCARAVAVPILLGVLGLGLAVLQLVAALRGRTTRSVLLRGLPVLVLAPLGVIAWSAFLASA</sequence>
<organism evidence="2 3">
    <name type="scientific">Saccharopolyspora hordei</name>
    <dbReference type="NCBI Taxonomy" id="1838"/>
    <lineage>
        <taxon>Bacteria</taxon>
        <taxon>Bacillati</taxon>
        <taxon>Actinomycetota</taxon>
        <taxon>Actinomycetes</taxon>
        <taxon>Pseudonocardiales</taxon>
        <taxon>Pseudonocardiaceae</taxon>
        <taxon>Saccharopolyspora</taxon>
    </lineage>
</organism>
<dbReference type="AlphaFoldDB" id="A0A853ANP0"/>
<dbReference type="Proteomes" id="UP000587002">
    <property type="component" value="Unassembled WGS sequence"/>
</dbReference>
<feature type="transmembrane region" description="Helical" evidence="1">
    <location>
        <begin position="57"/>
        <end position="78"/>
    </location>
</feature>
<evidence type="ECO:0008006" key="4">
    <source>
        <dbReference type="Google" id="ProtNLM"/>
    </source>
</evidence>
<reference evidence="2 3" key="1">
    <citation type="submission" date="2020-07" db="EMBL/GenBank/DDBJ databases">
        <title>Sequencing the genomes of 1000 actinobacteria strains.</title>
        <authorList>
            <person name="Klenk H.-P."/>
        </authorList>
    </citation>
    <scope>NUCLEOTIDE SEQUENCE [LARGE SCALE GENOMIC DNA]</scope>
    <source>
        <strain evidence="2 3">DSM 44065</strain>
    </source>
</reference>
<keyword evidence="1" id="KW-1133">Transmembrane helix</keyword>
<accession>A0A853ANP0</accession>
<dbReference type="EMBL" id="JACCFJ010000001">
    <property type="protein sequence ID" value="NYI81840.1"/>
    <property type="molecule type" value="Genomic_DNA"/>
</dbReference>
<evidence type="ECO:0000313" key="2">
    <source>
        <dbReference type="EMBL" id="NYI81840.1"/>
    </source>
</evidence>
<keyword evidence="1" id="KW-0472">Membrane</keyword>
<keyword evidence="1" id="KW-0812">Transmembrane</keyword>
<proteinExistence type="predicted"/>